<feature type="chain" id="PRO_5034981852" evidence="5">
    <location>
        <begin position="21"/>
        <end position="621"/>
    </location>
</feature>
<keyword evidence="2 5" id="KW-0732">Signal</keyword>
<keyword evidence="4" id="KW-0472">Membrane</keyword>
<dbReference type="OrthoDB" id="6287021at2759"/>
<dbReference type="Pfam" id="PF13855">
    <property type="entry name" value="LRR_8"/>
    <property type="match status" value="3"/>
</dbReference>
<evidence type="ECO:0000256" key="4">
    <source>
        <dbReference type="SAM" id="Phobius"/>
    </source>
</evidence>
<dbReference type="SMART" id="SM00365">
    <property type="entry name" value="LRR_SD22"/>
    <property type="match status" value="6"/>
</dbReference>
<dbReference type="Gene3D" id="3.80.10.10">
    <property type="entry name" value="Ribonuclease Inhibitor"/>
    <property type="match status" value="3"/>
</dbReference>
<organism evidence="7 8">
    <name type="scientific">Crassostrea virginica</name>
    <name type="common">Eastern oyster</name>
    <dbReference type="NCBI Taxonomy" id="6565"/>
    <lineage>
        <taxon>Eukaryota</taxon>
        <taxon>Metazoa</taxon>
        <taxon>Spiralia</taxon>
        <taxon>Lophotrochozoa</taxon>
        <taxon>Mollusca</taxon>
        <taxon>Bivalvia</taxon>
        <taxon>Autobranchia</taxon>
        <taxon>Pteriomorphia</taxon>
        <taxon>Ostreida</taxon>
        <taxon>Ostreoidea</taxon>
        <taxon>Ostreidae</taxon>
        <taxon>Crassostrea</taxon>
    </lineage>
</organism>
<keyword evidence="4" id="KW-0812">Transmembrane</keyword>
<dbReference type="RefSeq" id="XP_022308105.1">
    <property type="nucleotide sequence ID" value="XM_022452397.1"/>
</dbReference>
<sequence length="621" mass="71308">MYLQIKILIFVVLTVCSCLGNPCPIKKCLCYPADPEPSLRVLYCRGIPQISHVPQALSTNELFYEINFQNSNVTEIFDGDLFGLRTKRLEYGDNQIRRIHPRVFSGFKFDLEYISLSGDGTNTVPFYALQGLVSLKALILEKYTLLYLDESAIPFHNFPNLQYLSLSNMGVIFFSSHTFENHAYKLTEFRFSNNPEVSTFPVGSMKHLRNIKKLTWSGNVLDVFPSLAIRDLVHLEMFDISANNIRILEDGCFSGVTEHLQELNLSRNRLMTISILREFTRTRWKELTSLDLSFNQIAILDHSLFEKMKALKHLDLSSNKLATIGGKALKHLTNLQSIDLSANKLLVLNVCTLTFSKVLEKLDLQHQDTGSQSLEFKEVHGVNKNLNIKKIYLSNTKLSDSNFWQFLQHLPYLSELYADSSGLSMIIPGEFANTNLTFISLRHNHIHKLFVGTFTGLENTLETLNLGGNRLNEFDECVFKDLKALRHLDFSQNHLDCTCNLQWFVDWQNDIFSQEPDFDYIFHRFDLKCNTPSKFRDIYVQIALENLTCNIETPKNCNNFLSTTEDFKDNQANMSWVSVVVFITSVILPSFVLCFVSYLLFSMIRTAYRESTCCHSCAQLV</sequence>
<dbReference type="PANTHER" id="PTHR24373:SF392">
    <property type="entry name" value="NEPHROCAN"/>
    <property type="match status" value="1"/>
</dbReference>
<dbReference type="KEGG" id="cvn:111114109"/>
<dbReference type="InterPro" id="IPR050328">
    <property type="entry name" value="Dev_Immune_Receptor"/>
</dbReference>
<keyword evidence="3" id="KW-0677">Repeat</keyword>
<dbReference type="SUPFAM" id="SSF52058">
    <property type="entry name" value="L domain-like"/>
    <property type="match status" value="2"/>
</dbReference>
<dbReference type="Proteomes" id="UP000694844">
    <property type="component" value="Chromosome 9"/>
</dbReference>
<dbReference type="PRINTS" id="PR00019">
    <property type="entry name" value="LEURICHRPT"/>
</dbReference>
<evidence type="ECO:0000256" key="3">
    <source>
        <dbReference type="ARBA" id="ARBA00022737"/>
    </source>
</evidence>
<evidence type="ECO:0000256" key="2">
    <source>
        <dbReference type="ARBA" id="ARBA00022729"/>
    </source>
</evidence>
<evidence type="ECO:0000256" key="5">
    <source>
        <dbReference type="SAM" id="SignalP"/>
    </source>
</evidence>
<feature type="signal peptide" evidence="5">
    <location>
        <begin position="1"/>
        <end position="20"/>
    </location>
</feature>
<dbReference type="InterPro" id="IPR001611">
    <property type="entry name" value="Leu-rich_rpt"/>
</dbReference>
<accession>A0A8B8BXS6</accession>
<dbReference type="PROSITE" id="PS51450">
    <property type="entry name" value="LRR"/>
    <property type="match status" value="1"/>
</dbReference>
<protein>
    <submittedName>
        <fullName evidence="8">Nephrocan-like</fullName>
    </submittedName>
</protein>
<dbReference type="InterPro" id="IPR003591">
    <property type="entry name" value="Leu-rich_rpt_typical-subtyp"/>
</dbReference>
<evidence type="ECO:0000313" key="7">
    <source>
        <dbReference type="Proteomes" id="UP000694844"/>
    </source>
</evidence>
<keyword evidence="7" id="KW-1185">Reference proteome</keyword>
<evidence type="ECO:0000313" key="8">
    <source>
        <dbReference type="RefSeq" id="XP_022308105.1"/>
    </source>
</evidence>
<evidence type="ECO:0000259" key="6">
    <source>
        <dbReference type="SMART" id="SM00082"/>
    </source>
</evidence>
<dbReference type="AlphaFoldDB" id="A0A8B8BXS6"/>
<gene>
    <name evidence="8" type="primary">LOC111114109</name>
</gene>
<dbReference type="PROSITE" id="PS51257">
    <property type="entry name" value="PROKAR_LIPOPROTEIN"/>
    <property type="match status" value="1"/>
</dbReference>
<name>A0A8B8BXS6_CRAVI</name>
<dbReference type="InterPro" id="IPR032675">
    <property type="entry name" value="LRR_dom_sf"/>
</dbReference>
<dbReference type="InterPro" id="IPR026906">
    <property type="entry name" value="LRR_5"/>
</dbReference>
<dbReference type="FunFam" id="3.80.10.10:FF:001164">
    <property type="entry name" value="GH01279p"/>
    <property type="match status" value="1"/>
</dbReference>
<keyword evidence="1" id="KW-0433">Leucine-rich repeat</keyword>
<dbReference type="InterPro" id="IPR000483">
    <property type="entry name" value="Cys-rich_flank_reg_C"/>
</dbReference>
<proteinExistence type="predicted"/>
<dbReference type="SMART" id="SM00369">
    <property type="entry name" value="LRR_TYP"/>
    <property type="match status" value="8"/>
</dbReference>
<evidence type="ECO:0000256" key="1">
    <source>
        <dbReference type="ARBA" id="ARBA00022614"/>
    </source>
</evidence>
<keyword evidence="4" id="KW-1133">Transmembrane helix</keyword>
<dbReference type="Pfam" id="PF13306">
    <property type="entry name" value="LRR_5"/>
    <property type="match status" value="1"/>
</dbReference>
<feature type="domain" description="LRRCT" evidence="6">
    <location>
        <begin position="493"/>
        <end position="550"/>
    </location>
</feature>
<feature type="transmembrane region" description="Helical" evidence="4">
    <location>
        <begin position="576"/>
        <end position="601"/>
    </location>
</feature>
<dbReference type="SMART" id="SM00082">
    <property type="entry name" value="LRRCT"/>
    <property type="match status" value="1"/>
</dbReference>
<dbReference type="PANTHER" id="PTHR24373">
    <property type="entry name" value="SLIT RELATED LEUCINE-RICH REPEAT NEURONAL PROTEIN"/>
    <property type="match status" value="1"/>
</dbReference>
<reference evidence="8" key="1">
    <citation type="submission" date="2025-08" db="UniProtKB">
        <authorList>
            <consortium name="RefSeq"/>
        </authorList>
    </citation>
    <scope>IDENTIFICATION</scope>
    <source>
        <tissue evidence="8">Whole sample</tissue>
    </source>
</reference>
<dbReference type="GeneID" id="111114109"/>